<name>A0A1H4WNB5_9MICC</name>
<protein>
    <submittedName>
        <fullName evidence="3">Uncharacterized protein</fullName>
    </submittedName>
</protein>
<keyword evidence="4" id="KW-1185">Reference proteome</keyword>
<feature type="transmembrane region" description="Helical" evidence="2">
    <location>
        <begin position="31"/>
        <end position="51"/>
    </location>
</feature>
<keyword evidence="2" id="KW-0472">Membrane</keyword>
<accession>A0A1H4WNB5</accession>
<dbReference type="STRING" id="156980.SAMN04489745_3525"/>
<organism evidence="3 4">
    <name type="scientific">Arthrobacter woluwensis</name>
    <dbReference type="NCBI Taxonomy" id="156980"/>
    <lineage>
        <taxon>Bacteria</taxon>
        <taxon>Bacillati</taxon>
        <taxon>Actinomycetota</taxon>
        <taxon>Actinomycetes</taxon>
        <taxon>Micrococcales</taxon>
        <taxon>Micrococcaceae</taxon>
        <taxon>Arthrobacter</taxon>
    </lineage>
</organism>
<evidence type="ECO:0000256" key="1">
    <source>
        <dbReference type="SAM" id="MobiDB-lite"/>
    </source>
</evidence>
<proteinExistence type="predicted"/>
<dbReference type="EMBL" id="FNSN01000005">
    <property type="protein sequence ID" value="SEC94238.1"/>
    <property type="molecule type" value="Genomic_DNA"/>
</dbReference>
<keyword evidence="2" id="KW-0812">Transmembrane</keyword>
<sequence length="271" mass="29495">MSQLEDNERRLAVAQEAVDKSRRADKRTKSLLLLSSCLLAFLVVVCGILAWQNGNYAAQAADAAQAQAAEKKSLAEQVAAACAKDDFKSSPQGKQVCQRADQVAKDTAAVPGSKGTKASRELTGEMVPRAVTAGMGARERPARRVLLERRGVPENLESPGPQAWREALASQESRERRATQECRARRATPERRACRAGTARMVPRRAAGTSLRTGSPTRAPRSRPDPPPTPAQHQPRPRARPRDGLALHLRRLSAEHGHRLSSAEQIPRHAP</sequence>
<keyword evidence="2" id="KW-1133">Transmembrane helix</keyword>
<evidence type="ECO:0000256" key="2">
    <source>
        <dbReference type="SAM" id="Phobius"/>
    </source>
</evidence>
<feature type="region of interest" description="Disordered" evidence="1">
    <location>
        <begin position="149"/>
        <end position="271"/>
    </location>
</feature>
<reference evidence="3 4" key="1">
    <citation type="submission" date="2016-10" db="EMBL/GenBank/DDBJ databases">
        <authorList>
            <person name="de Groot N.N."/>
        </authorList>
    </citation>
    <scope>NUCLEOTIDE SEQUENCE [LARGE SCALE GENOMIC DNA]</scope>
    <source>
        <strain evidence="3 4">DSM 10495</strain>
    </source>
</reference>
<evidence type="ECO:0000313" key="4">
    <source>
        <dbReference type="Proteomes" id="UP000182652"/>
    </source>
</evidence>
<feature type="compositionally biased region" description="Basic and acidic residues" evidence="1">
    <location>
        <begin position="172"/>
        <end position="193"/>
    </location>
</feature>
<dbReference type="Proteomes" id="UP000182652">
    <property type="component" value="Unassembled WGS sequence"/>
</dbReference>
<gene>
    <name evidence="3" type="ORF">SAMN04489745_3525</name>
</gene>
<evidence type="ECO:0000313" key="3">
    <source>
        <dbReference type="EMBL" id="SEC94238.1"/>
    </source>
</evidence>
<dbReference type="RefSeq" id="WP_217640486.1">
    <property type="nucleotide sequence ID" value="NZ_FNSN01000005.1"/>
</dbReference>
<dbReference type="AlphaFoldDB" id="A0A1H4WNB5"/>